<dbReference type="Gene3D" id="3.40.50.1010">
    <property type="entry name" value="5'-nuclease"/>
    <property type="match status" value="1"/>
</dbReference>
<dbReference type="Proteomes" id="UP000177092">
    <property type="component" value="Unassembled WGS sequence"/>
</dbReference>
<evidence type="ECO:0000313" key="3">
    <source>
        <dbReference type="Proteomes" id="UP000177092"/>
    </source>
</evidence>
<proteinExistence type="predicted"/>
<evidence type="ECO:0000313" key="2">
    <source>
        <dbReference type="EMBL" id="OGG20042.1"/>
    </source>
</evidence>
<evidence type="ECO:0000259" key="1">
    <source>
        <dbReference type="SMART" id="SM00670"/>
    </source>
</evidence>
<gene>
    <name evidence="2" type="ORF">A3D03_03265</name>
</gene>
<accession>A0A1F6A6H2</accession>
<dbReference type="SUPFAM" id="SSF88723">
    <property type="entry name" value="PIN domain-like"/>
    <property type="match status" value="1"/>
</dbReference>
<dbReference type="EMBL" id="MFJN01000059">
    <property type="protein sequence ID" value="OGG20042.1"/>
    <property type="molecule type" value="Genomic_DNA"/>
</dbReference>
<comment type="caution">
    <text evidence="2">The sequence shown here is derived from an EMBL/GenBank/DDBJ whole genome shotgun (WGS) entry which is preliminary data.</text>
</comment>
<sequence length="136" mass="15857">MKYFLDTNIFLRALLNDHPIFSPECQKLIQRIKKGKLEAFTSDLVIAEIVFILGNKKRHAYTKSQIKPVLIPLLSLEYLSTPSKPYWKTIFAIYVGKNIDFIDAYNAVVMESQNSTHLYSYDRDFEKIASLKRHEP</sequence>
<dbReference type="SMART" id="SM00670">
    <property type="entry name" value="PINc"/>
    <property type="match status" value="1"/>
</dbReference>
<dbReference type="InterPro" id="IPR052106">
    <property type="entry name" value="PINc/VapC_TA"/>
</dbReference>
<dbReference type="AlphaFoldDB" id="A0A1F6A6H2"/>
<reference evidence="2 3" key="1">
    <citation type="journal article" date="2016" name="Nat. Commun.">
        <title>Thousands of microbial genomes shed light on interconnected biogeochemical processes in an aquifer system.</title>
        <authorList>
            <person name="Anantharaman K."/>
            <person name="Brown C.T."/>
            <person name="Hug L.A."/>
            <person name="Sharon I."/>
            <person name="Castelle C.J."/>
            <person name="Probst A.J."/>
            <person name="Thomas B.C."/>
            <person name="Singh A."/>
            <person name="Wilkins M.J."/>
            <person name="Karaoz U."/>
            <person name="Brodie E.L."/>
            <person name="Williams K.H."/>
            <person name="Hubbard S.S."/>
            <person name="Banfield J.F."/>
        </authorList>
    </citation>
    <scope>NUCLEOTIDE SEQUENCE [LARGE SCALE GENOMIC DNA]</scope>
</reference>
<organism evidence="2 3">
    <name type="scientific">Candidatus Gottesmanbacteria bacterium RIFCSPHIGHO2_02_FULL_40_13</name>
    <dbReference type="NCBI Taxonomy" id="1798384"/>
    <lineage>
        <taxon>Bacteria</taxon>
        <taxon>Candidatus Gottesmaniibacteriota</taxon>
    </lineage>
</organism>
<dbReference type="Pfam" id="PF01850">
    <property type="entry name" value="PIN"/>
    <property type="match status" value="1"/>
</dbReference>
<dbReference type="InterPro" id="IPR029060">
    <property type="entry name" value="PIN-like_dom_sf"/>
</dbReference>
<feature type="domain" description="PIN" evidence="1">
    <location>
        <begin position="1"/>
        <end position="127"/>
    </location>
</feature>
<dbReference type="STRING" id="1798384.A3D03_03265"/>
<dbReference type="PANTHER" id="PTHR38826">
    <property type="entry name" value="RIBONUCLEASE VAPC13"/>
    <property type="match status" value="1"/>
</dbReference>
<protein>
    <recommendedName>
        <fullName evidence="1">PIN domain-containing protein</fullName>
    </recommendedName>
</protein>
<dbReference type="InterPro" id="IPR002716">
    <property type="entry name" value="PIN_dom"/>
</dbReference>
<dbReference type="PANTHER" id="PTHR38826:SF5">
    <property type="entry name" value="RIBONUCLEASE VAPC13"/>
    <property type="match status" value="1"/>
</dbReference>
<name>A0A1F6A6H2_9BACT</name>